<evidence type="ECO:0000256" key="2">
    <source>
        <dbReference type="ARBA" id="ARBA00022679"/>
    </source>
</evidence>
<dbReference type="Gene3D" id="3.40.50.150">
    <property type="entry name" value="Vaccinia Virus protein VP39"/>
    <property type="match status" value="1"/>
</dbReference>
<protein>
    <recommendedName>
        <fullName evidence="9">O-methyltransferase</fullName>
    </recommendedName>
</protein>
<evidence type="ECO:0000256" key="3">
    <source>
        <dbReference type="ARBA" id="ARBA00022691"/>
    </source>
</evidence>
<dbReference type="GO" id="GO:0046983">
    <property type="term" value="F:protein dimerization activity"/>
    <property type="evidence" value="ECO:0007669"/>
    <property type="project" value="InterPro"/>
</dbReference>
<dbReference type="InterPro" id="IPR001077">
    <property type="entry name" value="COMT_C"/>
</dbReference>
<dbReference type="InterPro" id="IPR012967">
    <property type="entry name" value="COMT_dimerisation"/>
</dbReference>
<dbReference type="GO" id="GO:0032259">
    <property type="term" value="P:methylation"/>
    <property type="evidence" value="ECO:0007669"/>
    <property type="project" value="UniProtKB-KW"/>
</dbReference>
<dbReference type="InterPro" id="IPR036390">
    <property type="entry name" value="WH_DNA-bd_sf"/>
</dbReference>
<dbReference type="PANTHER" id="PTHR43712:SF1">
    <property type="entry name" value="HYPOTHETICAL O-METHYLTRANSFERASE (EUROFUNG)-RELATED"/>
    <property type="match status" value="1"/>
</dbReference>
<dbReference type="EMBL" id="JAFEKC020000014">
    <property type="protein sequence ID" value="KAK0511107.1"/>
    <property type="molecule type" value="Genomic_DNA"/>
</dbReference>
<feature type="domain" description="O-methyltransferase C-terminal" evidence="5">
    <location>
        <begin position="219"/>
        <end position="361"/>
    </location>
</feature>
<evidence type="ECO:0000259" key="6">
    <source>
        <dbReference type="Pfam" id="PF08100"/>
    </source>
</evidence>
<dbReference type="Proteomes" id="UP001166286">
    <property type="component" value="Unassembled WGS sequence"/>
</dbReference>
<reference evidence="7" key="1">
    <citation type="submission" date="2023-03" db="EMBL/GenBank/DDBJ databases">
        <title>Complete genome of Cladonia borealis.</title>
        <authorList>
            <person name="Park H."/>
        </authorList>
    </citation>
    <scope>NUCLEOTIDE SEQUENCE</scope>
    <source>
        <strain evidence="7">ANT050790</strain>
    </source>
</reference>
<dbReference type="PROSITE" id="PS51683">
    <property type="entry name" value="SAM_OMT_II"/>
    <property type="match status" value="1"/>
</dbReference>
<name>A0AA39V0M6_9LECA</name>
<dbReference type="Gene3D" id="1.10.10.10">
    <property type="entry name" value="Winged helix-like DNA-binding domain superfamily/Winged helix DNA-binding domain"/>
    <property type="match status" value="1"/>
</dbReference>
<organism evidence="7 8">
    <name type="scientific">Cladonia borealis</name>
    <dbReference type="NCBI Taxonomy" id="184061"/>
    <lineage>
        <taxon>Eukaryota</taxon>
        <taxon>Fungi</taxon>
        <taxon>Dikarya</taxon>
        <taxon>Ascomycota</taxon>
        <taxon>Pezizomycotina</taxon>
        <taxon>Lecanoromycetes</taxon>
        <taxon>OSLEUM clade</taxon>
        <taxon>Lecanoromycetidae</taxon>
        <taxon>Lecanorales</taxon>
        <taxon>Lecanorineae</taxon>
        <taxon>Cladoniaceae</taxon>
        <taxon>Cladonia</taxon>
    </lineage>
</organism>
<gene>
    <name evidence="7" type="ORF">JMJ35_006659</name>
</gene>
<dbReference type="InterPro" id="IPR036388">
    <property type="entry name" value="WH-like_DNA-bd_sf"/>
</dbReference>
<dbReference type="PANTHER" id="PTHR43712">
    <property type="entry name" value="PUTATIVE (AFU_ORTHOLOGUE AFUA_4G14580)-RELATED"/>
    <property type="match status" value="1"/>
</dbReference>
<dbReference type="InterPro" id="IPR029063">
    <property type="entry name" value="SAM-dependent_MTases_sf"/>
</dbReference>
<evidence type="ECO:0000256" key="4">
    <source>
        <dbReference type="PIRSR" id="PIRSR005739-1"/>
    </source>
</evidence>
<keyword evidence="3" id="KW-0949">S-adenosyl-L-methionine</keyword>
<dbReference type="InterPro" id="IPR016461">
    <property type="entry name" value="COMT-like"/>
</dbReference>
<accession>A0AA39V0M6</accession>
<evidence type="ECO:0000313" key="7">
    <source>
        <dbReference type="EMBL" id="KAK0511107.1"/>
    </source>
</evidence>
<feature type="active site" description="Proton acceptor" evidence="4">
    <location>
        <position position="291"/>
    </location>
</feature>
<dbReference type="Pfam" id="PF08100">
    <property type="entry name" value="Dimerisation"/>
    <property type="match status" value="1"/>
</dbReference>
<dbReference type="GO" id="GO:0008171">
    <property type="term" value="F:O-methyltransferase activity"/>
    <property type="evidence" value="ECO:0007669"/>
    <property type="project" value="InterPro"/>
</dbReference>
<dbReference type="AlphaFoldDB" id="A0AA39V0M6"/>
<evidence type="ECO:0000313" key="8">
    <source>
        <dbReference type="Proteomes" id="UP001166286"/>
    </source>
</evidence>
<keyword evidence="8" id="KW-1185">Reference proteome</keyword>
<evidence type="ECO:0000256" key="1">
    <source>
        <dbReference type="ARBA" id="ARBA00022603"/>
    </source>
</evidence>
<proteinExistence type="predicted"/>
<evidence type="ECO:0000259" key="5">
    <source>
        <dbReference type="Pfam" id="PF00891"/>
    </source>
</evidence>
<dbReference type="PIRSF" id="PIRSF005739">
    <property type="entry name" value="O-mtase"/>
    <property type="match status" value="1"/>
</dbReference>
<sequence length="383" mass="42881">MESLITKIQQEAASATYVGRKKLLDTFRDLQYSIEAPEDTMQRLMHLNLQFAVIRTALDLNLLSVIRENKAPSNLHDLAATLSVDPLLLDRLLRYLAALGVINEVGKDSYAPNAYTFNLAKPEIQAGVKFYFDTCNPAFQEMPRYLSQTGYKSPTSFTDGIFQRGNKTDLITFDFIHGDPSRSAGFNLFMKAQRGSQTKCFGIYPFEEESKGWPAEKPLFVDVGGGSGHQTAAFKEQFPNLPGRVILQDLPEPVEDAKAVVPEDVERIAHDFFKPQPIKGAKYYYLRMILHDHTDENSVKILQHLALVMGKESVILLDEMVLPPEHVDEVSMQADLGMMAFHSAMERSEEQWAKLVGAAGLKINKVVMYAEGFNLGIVACVLK</sequence>
<dbReference type="SUPFAM" id="SSF46785">
    <property type="entry name" value="Winged helix' DNA-binding domain"/>
    <property type="match status" value="1"/>
</dbReference>
<feature type="domain" description="O-methyltransferase dimerisation" evidence="6">
    <location>
        <begin position="50"/>
        <end position="110"/>
    </location>
</feature>
<evidence type="ECO:0008006" key="9">
    <source>
        <dbReference type="Google" id="ProtNLM"/>
    </source>
</evidence>
<dbReference type="SUPFAM" id="SSF53335">
    <property type="entry name" value="S-adenosyl-L-methionine-dependent methyltransferases"/>
    <property type="match status" value="1"/>
</dbReference>
<dbReference type="Pfam" id="PF00891">
    <property type="entry name" value="Methyltransf_2"/>
    <property type="match status" value="1"/>
</dbReference>
<keyword evidence="2" id="KW-0808">Transferase</keyword>
<keyword evidence="1" id="KW-0489">Methyltransferase</keyword>
<comment type="caution">
    <text evidence="7">The sequence shown here is derived from an EMBL/GenBank/DDBJ whole genome shotgun (WGS) entry which is preliminary data.</text>
</comment>